<proteinExistence type="predicted"/>
<reference evidence="1 2" key="1">
    <citation type="submission" date="2019-05" db="EMBL/GenBank/DDBJ databases">
        <title>Another draft genome of Portunus trituberculatus and its Hox gene families provides insights of decapod evolution.</title>
        <authorList>
            <person name="Jeong J.-H."/>
            <person name="Song I."/>
            <person name="Kim S."/>
            <person name="Choi T."/>
            <person name="Kim D."/>
            <person name="Ryu S."/>
            <person name="Kim W."/>
        </authorList>
    </citation>
    <scope>NUCLEOTIDE SEQUENCE [LARGE SCALE GENOMIC DNA]</scope>
    <source>
        <tissue evidence="1">Muscle</tissue>
    </source>
</reference>
<dbReference type="EMBL" id="VSRR010046573">
    <property type="protein sequence ID" value="MPC77720.1"/>
    <property type="molecule type" value="Genomic_DNA"/>
</dbReference>
<keyword evidence="2" id="KW-1185">Reference proteome</keyword>
<organism evidence="1 2">
    <name type="scientific">Portunus trituberculatus</name>
    <name type="common">Swimming crab</name>
    <name type="synonym">Neptunus trituberculatus</name>
    <dbReference type="NCBI Taxonomy" id="210409"/>
    <lineage>
        <taxon>Eukaryota</taxon>
        <taxon>Metazoa</taxon>
        <taxon>Ecdysozoa</taxon>
        <taxon>Arthropoda</taxon>
        <taxon>Crustacea</taxon>
        <taxon>Multicrustacea</taxon>
        <taxon>Malacostraca</taxon>
        <taxon>Eumalacostraca</taxon>
        <taxon>Eucarida</taxon>
        <taxon>Decapoda</taxon>
        <taxon>Pleocyemata</taxon>
        <taxon>Brachyura</taxon>
        <taxon>Eubrachyura</taxon>
        <taxon>Portunoidea</taxon>
        <taxon>Portunidae</taxon>
        <taxon>Portuninae</taxon>
        <taxon>Portunus</taxon>
    </lineage>
</organism>
<sequence>MVCLVDMQRTTTTRTHYYTSRCVNKTIVMLALMDLPTPLHMCRHRARPSCPPHPRHNAYRRTARHFIYPRSLSSLTSKDQPRCQNNPTVHLRLLWLAGGALWALEL</sequence>
<dbReference type="AlphaFoldDB" id="A0A5B7HZ88"/>
<evidence type="ECO:0000313" key="2">
    <source>
        <dbReference type="Proteomes" id="UP000324222"/>
    </source>
</evidence>
<protein>
    <submittedName>
        <fullName evidence="1">Uncharacterized protein</fullName>
    </submittedName>
</protein>
<evidence type="ECO:0000313" key="1">
    <source>
        <dbReference type="EMBL" id="MPC77720.1"/>
    </source>
</evidence>
<dbReference type="Proteomes" id="UP000324222">
    <property type="component" value="Unassembled WGS sequence"/>
</dbReference>
<name>A0A5B7HZ88_PORTR</name>
<accession>A0A5B7HZ88</accession>
<gene>
    <name evidence="1" type="ORF">E2C01_072185</name>
</gene>
<comment type="caution">
    <text evidence="1">The sequence shown here is derived from an EMBL/GenBank/DDBJ whole genome shotgun (WGS) entry which is preliminary data.</text>
</comment>